<dbReference type="EMBL" id="JAHRIQ010109359">
    <property type="protein sequence ID" value="MEQ2257181.1"/>
    <property type="molecule type" value="Genomic_DNA"/>
</dbReference>
<sequence>MAFDGIIFQGQSLKIRRPHDYRPLPGISEQPAFHVPGVVSTVVPDSPHKLFIGGLPNYLNDDQLGACKIVKSALIICSVVLIYCCHANM</sequence>
<evidence type="ECO:0000313" key="5">
    <source>
        <dbReference type="Proteomes" id="UP001482620"/>
    </source>
</evidence>
<name>A0ABV0VLB0_9TELE</name>
<gene>
    <name evidence="4" type="primary">U2AF2</name>
    <name evidence="4" type="ORF">ILYODFUR_032010</name>
</gene>
<accession>A0ABV0VLB0</accession>
<comment type="caution">
    <text evidence="4">The sequence shown here is derived from an EMBL/GenBank/DDBJ whole genome shotgun (WGS) entry which is preliminary data.</text>
</comment>
<evidence type="ECO:0000256" key="1">
    <source>
        <dbReference type="ARBA" id="ARBA00022664"/>
    </source>
</evidence>
<proteinExistence type="predicted"/>
<protein>
    <submittedName>
        <fullName evidence="4">U2 small nuclear RNA auxiliary factor 2</fullName>
    </submittedName>
</protein>
<dbReference type="Gene3D" id="3.30.70.330">
    <property type="match status" value="2"/>
</dbReference>
<evidence type="ECO:0000256" key="2">
    <source>
        <dbReference type="ARBA" id="ARBA00022884"/>
    </source>
</evidence>
<reference evidence="4 5" key="1">
    <citation type="submission" date="2021-06" db="EMBL/GenBank/DDBJ databases">
        <authorList>
            <person name="Palmer J.M."/>
        </authorList>
    </citation>
    <scope>NUCLEOTIDE SEQUENCE [LARGE SCALE GENOMIC DNA]</scope>
    <source>
        <strain evidence="5">if_2019</strain>
        <tissue evidence="4">Muscle</tissue>
    </source>
</reference>
<dbReference type="InterPro" id="IPR012677">
    <property type="entry name" value="Nucleotide-bd_a/b_plait_sf"/>
</dbReference>
<dbReference type="PANTHER" id="PTHR23139">
    <property type="entry name" value="RNA-BINDING PROTEIN"/>
    <property type="match status" value="1"/>
</dbReference>
<dbReference type="Proteomes" id="UP001482620">
    <property type="component" value="Unassembled WGS sequence"/>
</dbReference>
<keyword evidence="2" id="KW-0694">RNA-binding</keyword>
<evidence type="ECO:0000256" key="3">
    <source>
        <dbReference type="ARBA" id="ARBA00023187"/>
    </source>
</evidence>
<evidence type="ECO:0000313" key="4">
    <source>
        <dbReference type="EMBL" id="MEQ2257181.1"/>
    </source>
</evidence>
<keyword evidence="5" id="KW-1185">Reference proteome</keyword>
<organism evidence="4 5">
    <name type="scientific">Ilyodon furcidens</name>
    <name type="common">goldbreast splitfin</name>
    <dbReference type="NCBI Taxonomy" id="33524"/>
    <lineage>
        <taxon>Eukaryota</taxon>
        <taxon>Metazoa</taxon>
        <taxon>Chordata</taxon>
        <taxon>Craniata</taxon>
        <taxon>Vertebrata</taxon>
        <taxon>Euteleostomi</taxon>
        <taxon>Actinopterygii</taxon>
        <taxon>Neopterygii</taxon>
        <taxon>Teleostei</taxon>
        <taxon>Neoteleostei</taxon>
        <taxon>Acanthomorphata</taxon>
        <taxon>Ovalentaria</taxon>
        <taxon>Atherinomorphae</taxon>
        <taxon>Cyprinodontiformes</taxon>
        <taxon>Goodeidae</taxon>
        <taxon>Ilyodon</taxon>
    </lineage>
</organism>
<keyword evidence="1" id="KW-0507">mRNA processing</keyword>
<keyword evidence="3" id="KW-0508">mRNA splicing</keyword>